<evidence type="ECO:0000256" key="2">
    <source>
        <dbReference type="SAM" id="MobiDB-lite"/>
    </source>
</evidence>
<feature type="region of interest" description="Disordered" evidence="2">
    <location>
        <begin position="162"/>
        <end position="181"/>
    </location>
</feature>
<dbReference type="AlphaFoldDB" id="A0A979GP27"/>
<gene>
    <name evidence="3" type="ordered locus">Cpin_1516</name>
</gene>
<evidence type="ECO:0000313" key="3">
    <source>
        <dbReference type="EMBL" id="ACU59013.1"/>
    </source>
</evidence>
<reference evidence="3 4" key="2">
    <citation type="journal article" date="2010" name="Stand. Genomic Sci.">
        <title>Complete genome sequence of Chitinophaga pinensis type strain (UQM 2034).</title>
        <authorList>
            <person name="Glavina Del Rio T."/>
            <person name="Abt B."/>
            <person name="Spring S."/>
            <person name="Lapidus A."/>
            <person name="Nolan M."/>
            <person name="Tice H."/>
            <person name="Copeland A."/>
            <person name="Cheng J.F."/>
            <person name="Chen F."/>
            <person name="Bruce D."/>
            <person name="Goodwin L."/>
            <person name="Pitluck S."/>
            <person name="Ivanova N."/>
            <person name="Mavromatis K."/>
            <person name="Mikhailova N."/>
            <person name="Pati A."/>
            <person name="Chen A."/>
            <person name="Palaniappan K."/>
            <person name="Land M."/>
            <person name="Hauser L."/>
            <person name="Chang Y.J."/>
            <person name="Jeffries C.D."/>
            <person name="Chain P."/>
            <person name="Saunders E."/>
            <person name="Detter J.C."/>
            <person name="Brettin T."/>
            <person name="Rohde M."/>
            <person name="Goker M."/>
            <person name="Bristow J."/>
            <person name="Eisen J.A."/>
            <person name="Markowitz V."/>
            <person name="Hugenholtz P."/>
            <person name="Kyrpides N.C."/>
            <person name="Klenk H.P."/>
            <person name="Lucas S."/>
        </authorList>
    </citation>
    <scope>NUCLEOTIDE SEQUENCE [LARGE SCALE GENOMIC DNA]</scope>
    <source>
        <strain evidence="4">ATCC 43595 / DSM 2588 / LMG 13176 / NBRC 15968 / NCIMB 11800 / UQM 2034</strain>
    </source>
</reference>
<keyword evidence="1" id="KW-0175">Coiled coil</keyword>
<evidence type="ECO:0000313" key="4">
    <source>
        <dbReference type="Proteomes" id="UP000002215"/>
    </source>
</evidence>
<evidence type="ECO:0000256" key="1">
    <source>
        <dbReference type="SAM" id="Coils"/>
    </source>
</evidence>
<reference evidence="4" key="1">
    <citation type="submission" date="2009-08" db="EMBL/GenBank/DDBJ databases">
        <title>The complete genome of Chitinophaga pinensis DSM 2588.</title>
        <authorList>
            <consortium name="US DOE Joint Genome Institute (JGI-PGF)"/>
            <person name="Lucas S."/>
            <person name="Copeland A."/>
            <person name="Lapidus A."/>
            <person name="Glavina del Rio T."/>
            <person name="Dalin E."/>
            <person name="Tice H."/>
            <person name="Bruce D."/>
            <person name="Goodwin L."/>
            <person name="Pitluck S."/>
            <person name="Kyrpides N."/>
            <person name="Mavromatis K."/>
            <person name="Ivanova N."/>
            <person name="Mikhailova N."/>
            <person name="Sims D."/>
            <person name="Meinche L."/>
            <person name="Brettin T."/>
            <person name="Detter J.C."/>
            <person name="Han C."/>
            <person name="Larimer F."/>
            <person name="Land M."/>
            <person name="Hauser L."/>
            <person name="Markowitz V."/>
            <person name="Cheng J.-F."/>
            <person name="Hugenholtz P."/>
            <person name="Woyke T."/>
            <person name="Wu D."/>
            <person name="Spring S."/>
            <person name="Klenk H.-P."/>
            <person name="Eisen J.A."/>
        </authorList>
    </citation>
    <scope>NUCLEOTIDE SEQUENCE [LARGE SCALE GENOMIC DNA]</scope>
    <source>
        <strain evidence="4">ATCC 43595 / DSM 2588 / LMG 13176 / NBRC 15968 / NCIMB 11800 / UQM 2034</strain>
    </source>
</reference>
<organism evidence="3 4">
    <name type="scientific">Chitinophaga pinensis (strain ATCC 43595 / DSM 2588 / LMG 13176 / NBRC 15968 / NCIMB 11800 / UQM 2034)</name>
    <dbReference type="NCBI Taxonomy" id="485918"/>
    <lineage>
        <taxon>Bacteria</taxon>
        <taxon>Pseudomonadati</taxon>
        <taxon>Bacteroidota</taxon>
        <taxon>Chitinophagia</taxon>
        <taxon>Chitinophagales</taxon>
        <taxon>Chitinophagaceae</taxon>
        <taxon>Chitinophaga</taxon>
    </lineage>
</organism>
<proteinExistence type="predicted"/>
<dbReference type="Proteomes" id="UP000002215">
    <property type="component" value="Chromosome"/>
</dbReference>
<feature type="coiled-coil region" evidence="1">
    <location>
        <begin position="17"/>
        <end position="64"/>
    </location>
</feature>
<accession>A0A979GP27</accession>
<sequence>MERILLSIYFFTAMEKISALIDKLQELKNSNAGLQSISYYVQLLQAEILHARTLEREQERAQQKKQDRHIAVILPTAPLTTGTGPATITVETPVATSPEPIVQEERPQPVPVPAAAPAAASTLTLPRHHTSMPKPVEPMPAPKSEAIPEERKPAFITIYGNSQSQQQVTPATAPVVNGNGEKAYKPETNGVRKELKELNQLVAQSSTSLNDRWRQSHAEVADRLGDMPVKDLRQAIGINDKFQFIQELFRGDVDTYERSVRTINELHSLQEAEYWIERELKIRQGWDDENRTVRQFYNLVKKRFS</sequence>
<dbReference type="EMBL" id="CP001699">
    <property type="protein sequence ID" value="ACU59013.1"/>
    <property type="molecule type" value="Genomic_DNA"/>
</dbReference>
<dbReference type="KEGG" id="cpi:Cpin_1516"/>
<protein>
    <submittedName>
        <fullName evidence="3">Uncharacterized protein</fullName>
    </submittedName>
</protein>
<name>A0A979GP27_CHIPD</name>